<proteinExistence type="predicted"/>
<dbReference type="AlphaFoldDB" id="L8JBS4"/>
<gene>
    <name evidence="1" type="ORF">C942_04913</name>
</gene>
<name>L8JBS4_9GAMM</name>
<dbReference type="PATRIC" id="fig|1056511.3.peg.1727"/>
<evidence type="ECO:0000313" key="1">
    <source>
        <dbReference type="EMBL" id="ELR66251.1"/>
    </source>
</evidence>
<protein>
    <recommendedName>
        <fullName evidence="3">Lipoprotein</fullName>
    </recommendedName>
</protein>
<reference evidence="1 2" key="1">
    <citation type="submission" date="2012-12" db="EMBL/GenBank/DDBJ databases">
        <title>Genome Assembly of Photobacterium sp. AK15.</title>
        <authorList>
            <person name="Khatri I."/>
            <person name="Vaidya B."/>
            <person name="Srinivas T.N.R."/>
            <person name="Subramanian S."/>
            <person name="Pinnaka A."/>
        </authorList>
    </citation>
    <scope>NUCLEOTIDE SEQUENCE [LARGE SCALE GENOMIC DNA]</scope>
    <source>
        <strain evidence="1 2">AK15</strain>
    </source>
</reference>
<comment type="caution">
    <text evidence="1">The sequence shown here is derived from an EMBL/GenBank/DDBJ whole genome shotgun (WGS) entry which is preliminary data.</text>
</comment>
<organism evidence="1 2">
    <name type="scientific">Photobacterium marinum</name>
    <dbReference type="NCBI Taxonomy" id="1056511"/>
    <lineage>
        <taxon>Bacteria</taxon>
        <taxon>Pseudomonadati</taxon>
        <taxon>Pseudomonadota</taxon>
        <taxon>Gammaproteobacteria</taxon>
        <taxon>Vibrionales</taxon>
        <taxon>Vibrionaceae</taxon>
        <taxon>Photobacterium</taxon>
    </lineage>
</organism>
<dbReference type="EMBL" id="AMZO01000009">
    <property type="protein sequence ID" value="ELR66251.1"/>
    <property type="molecule type" value="Genomic_DNA"/>
</dbReference>
<accession>L8JBS4</accession>
<sequence length="453" mass="49513">MKKLGLLAASVALALTGCGGSNDSNGNALNNASTNVKVLDGYLVNAEVYVDRNGNNVADANEKLEKLTDENGVISIKNEDTKYSLIVRAIAGKTYDTDKGGRLTQTTEMMATAGSDVVTPFTTLAAVKEITIDELAAELNLPKELIAGDYVAGKTVQDTKQDAQKVHAVARSVTSELGSSIEASKKESDQLLKQSGEIIKAVDDAINSNKQLDDIVITFDDAGKAVIGDMPPTVKEYFIGKDKLFSSISTNEVYFRREGLSKLTFAANEVTVTNDKGKQETFPIEFTTNGFKISDGIDEAIYMSDAFSLVVTSDNDMIFYTQTNIDNGYTAIAATDTTYRGKTFYHMWDDSTSDNADPDFFTIAFAKEGDEVTITEGTKTWKQTWKIENEALVISGNDMMDDDGDWVLHPTTISDKDFTVHYEGESNQSIPYFFTDNKALAQGIYDKWQSLAQ</sequence>
<dbReference type="PROSITE" id="PS51257">
    <property type="entry name" value="PROKAR_LIPOPROTEIN"/>
    <property type="match status" value="1"/>
</dbReference>
<keyword evidence="2" id="KW-1185">Reference proteome</keyword>
<evidence type="ECO:0008006" key="3">
    <source>
        <dbReference type="Google" id="ProtNLM"/>
    </source>
</evidence>
<evidence type="ECO:0000313" key="2">
    <source>
        <dbReference type="Proteomes" id="UP000011134"/>
    </source>
</evidence>
<dbReference type="OrthoDB" id="5897571at2"/>
<dbReference type="RefSeq" id="WP_007464596.1">
    <property type="nucleotide sequence ID" value="NZ_AMZO01000009.1"/>
</dbReference>
<dbReference type="Proteomes" id="UP000011134">
    <property type="component" value="Unassembled WGS sequence"/>
</dbReference>